<gene>
    <name evidence="9" type="ORF">CK503_02415</name>
</gene>
<keyword evidence="3" id="KW-1003">Cell membrane</keyword>
<keyword evidence="4 7" id="KW-0812">Transmembrane</keyword>
<feature type="domain" description="MgtC/SapB/SrpB/YhiD N-terminal" evidence="8">
    <location>
        <begin position="14"/>
        <end position="147"/>
    </location>
</feature>
<evidence type="ECO:0000256" key="7">
    <source>
        <dbReference type="SAM" id="Phobius"/>
    </source>
</evidence>
<evidence type="ECO:0000256" key="2">
    <source>
        <dbReference type="ARBA" id="ARBA00009298"/>
    </source>
</evidence>
<accession>A0A2A2GE75</accession>
<evidence type="ECO:0000313" key="9">
    <source>
        <dbReference type="EMBL" id="PAU95072.1"/>
    </source>
</evidence>
<evidence type="ECO:0000256" key="5">
    <source>
        <dbReference type="ARBA" id="ARBA00022989"/>
    </source>
</evidence>
<dbReference type="OrthoDB" id="9811198at2"/>
<feature type="transmembrane region" description="Helical" evidence="7">
    <location>
        <begin position="101"/>
        <end position="120"/>
    </location>
</feature>
<evidence type="ECO:0000259" key="8">
    <source>
        <dbReference type="Pfam" id="PF02308"/>
    </source>
</evidence>
<dbReference type="AlphaFoldDB" id="A0A2A2GE75"/>
<dbReference type="EMBL" id="NSKE01000002">
    <property type="protein sequence ID" value="PAU95072.1"/>
    <property type="molecule type" value="Genomic_DNA"/>
</dbReference>
<keyword evidence="10" id="KW-1185">Reference proteome</keyword>
<evidence type="ECO:0000313" key="10">
    <source>
        <dbReference type="Proteomes" id="UP000218831"/>
    </source>
</evidence>
<dbReference type="PRINTS" id="PR01837">
    <property type="entry name" value="MGTCSAPBPROT"/>
</dbReference>
<feature type="transmembrane region" description="Helical" evidence="7">
    <location>
        <begin position="6"/>
        <end position="26"/>
    </location>
</feature>
<dbReference type="InterPro" id="IPR003416">
    <property type="entry name" value="MgtC/SapB/SrpB/YhiD_fam"/>
</dbReference>
<organism evidence="9 10">
    <name type="scientific">Fodinibius salipaludis</name>
    <dbReference type="NCBI Taxonomy" id="2032627"/>
    <lineage>
        <taxon>Bacteria</taxon>
        <taxon>Pseudomonadati</taxon>
        <taxon>Balneolota</taxon>
        <taxon>Balneolia</taxon>
        <taxon>Balneolales</taxon>
        <taxon>Balneolaceae</taxon>
        <taxon>Fodinibius</taxon>
    </lineage>
</organism>
<evidence type="ECO:0000256" key="6">
    <source>
        <dbReference type="ARBA" id="ARBA00023136"/>
    </source>
</evidence>
<keyword evidence="5 7" id="KW-1133">Transmembrane helix</keyword>
<proteinExistence type="inferred from homology"/>
<comment type="similarity">
    <text evidence="2">Belongs to the MgtC/SapB family.</text>
</comment>
<dbReference type="PANTHER" id="PTHR33778:SF1">
    <property type="entry name" value="MAGNESIUM TRANSPORTER YHID-RELATED"/>
    <property type="match status" value="1"/>
</dbReference>
<evidence type="ECO:0000256" key="4">
    <source>
        <dbReference type="ARBA" id="ARBA00022692"/>
    </source>
</evidence>
<dbReference type="Pfam" id="PF02308">
    <property type="entry name" value="MgtC"/>
    <property type="match status" value="1"/>
</dbReference>
<comment type="caution">
    <text evidence="9">The sequence shown here is derived from an EMBL/GenBank/DDBJ whole genome shotgun (WGS) entry which is preliminary data.</text>
</comment>
<evidence type="ECO:0000256" key="1">
    <source>
        <dbReference type="ARBA" id="ARBA00004651"/>
    </source>
</evidence>
<protein>
    <submittedName>
        <fullName evidence="9">MgtC/SapB transporter</fullName>
    </submittedName>
</protein>
<keyword evidence="6 7" id="KW-0472">Membrane</keyword>
<feature type="transmembrane region" description="Helical" evidence="7">
    <location>
        <begin position="126"/>
        <end position="145"/>
    </location>
</feature>
<comment type="subcellular location">
    <subcellularLocation>
        <location evidence="1">Cell membrane</location>
        <topology evidence="1">Multi-pass membrane protein</topology>
    </subcellularLocation>
</comment>
<sequence>MEYDMIWIPILNVVYSMFLGGVIGFERELAEKPAGLRTHMLVAGSATLLIILGDIMINNYSGGAVSDIIQADPIRIMEAIITGISFLGAGTIIFKNQEETVEGLTTAASILFASAIGIAVAIHQYLFSGILTFMAILILLGVGYVERFIIWVRPYIYDKKTDG</sequence>
<reference evidence="9 10" key="1">
    <citation type="submission" date="2017-08" db="EMBL/GenBank/DDBJ databases">
        <title>Aliifodinibius alkalisoli sp. nov., isolated from saline alkaline soil.</title>
        <authorList>
            <person name="Liu D."/>
            <person name="Zhang G."/>
        </authorList>
    </citation>
    <scope>NUCLEOTIDE SEQUENCE [LARGE SCALE GENOMIC DNA]</scope>
    <source>
        <strain evidence="9 10">WN023</strain>
    </source>
</reference>
<dbReference type="InterPro" id="IPR049177">
    <property type="entry name" value="MgtC_SapB_SrpB_YhiD_N"/>
</dbReference>
<feature type="transmembrane region" description="Helical" evidence="7">
    <location>
        <begin position="38"/>
        <end position="56"/>
    </location>
</feature>
<name>A0A2A2GE75_9BACT</name>
<dbReference type="GO" id="GO:0005886">
    <property type="term" value="C:plasma membrane"/>
    <property type="evidence" value="ECO:0007669"/>
    <property type="project" value="UniProtKB-SubCell"/>
</dbReference>
<dbReference type="PANTHER" id="PTHR33778">
    <property type="entry name" value="PROTEIN MGTC"/>
    <property type="match status" value="1"/>
</dbReference>
<feature type="transmembrane region" description="Helical" evidence="7">
    <location>
        <begin position="76"/>
        <end position="94"/>
    </location>
</feature>
<evidence type="ECO:0000256" key="3">
    <source>
        <dbReference type="ARBA" id="ARBA00022475"/>
    </source>
</evidence>
<dbReference type="Proteomes" id="UP000218831">
    <property type="component" value="Unassembled WGS sequence"/>
</dbReference>